<keyword evidence="2" id="KW-1185">Reference proteome</keyword>
<dbReference type="Gene3D" id="2.60.200.60">
    <property type="match status" value="1"/>
</dbReference>
<dbReference type="KEGG" id="ssyi:EKG83_15355"/>
<dbReference type="OrthoDB" id="9807902at2"/>
<reference evidence="2" key="1">
    <citation type="journal article" date="2021" name="Curr. Microbiol.">
        <title>Complete genome of nocamycin-producing strain Saccharothrix syringae NRRL B-16468 reveals the biosynthetic potential for secondary metabolites.</title>
        <authorList>
            <person name="Mo X."/>
            <person name="Yang S."/>
        </authorList>
    </citation>
    <scope>NUCLEOTIDE SEQUENCE [LARGE SCALE GENOMIC DNA]</scope>
    <source>
        <strain evidence="2">ATCC 51364 / DSM 43886 / JCM 6844 / KCTC 9398 / NBRC 14523 / NRRL B-16468 / INA 2240</strain>
    </source>
</reference>
<dbReference type="AlphaFoldDB" id="A0A5Q0GX82"/>
<evidence type="ECO:0008006" key="3">
    <source>
        <dbReference type="Google" id="ProtNLM"/>
    </source>
</evidence>
<accession>A0A5Q0GX82</accession>
<dbReference type="EMBL" id="CP034550">
    <property type="protein sequence ID" value="QFZ18657.1"/>
    <property type="molecule type" value="Genomic_DNA"/>
</dbReference>
<evidence type="ECO:0000313" key="2">
    <source>
        <dbReference type="Proteomes" id="UP000325787"/>
    </source>
</evidence>
<evidence type="ECO:0000313" key="1">
    <source>
        <dbReference type="EMBL" id="QFZ18657.1"/>
    </source>
</evidence>
<protein>
    <recommendedName>
        <fullName evidence="3">PAAR motif-containing protein</fullName>
    </recommendedName>
</protein>
<proteinExistence type="predicted"/>
<name>A0A5Q0GX82_SACSY</name>
<organism evidence="1 2">
    <name type="scientific">Saccharothrix syringae</name>
    <name type="common">Nocardiopsis syringae</name>
    <dbReference type="NCBI Taxonomy" id="103733"/>
    <lineage>
        <taxon>Bacteria</taxon>
        <taxon>Bacillati</taxon>
        <taxon>Actinomycetota</taxon>
        <taxon>Actinomycetes</taxon>
        <taxon>Pseudonocardiales</taxon>
        <taxon>Pseudonocardiaceae</taxon>
        <taxon>Saccharothrix</taxon>
    </lineage>
</organism>
<sequence>MGKPAAKQGDRVVGVDVHLVQPPGAPSPIPVPLPFQGTLSGALSRNVKIEKRPAAMFGSTVRNTPPHPPLPYVKPPTNEGRVFLASFTVFINGRPAARSGDLVLTCGDPVPLPTAVVQATGTVRIGG</sequence>
<dbReference type="Pfam" id="PF05488">
    <property type="entry name" value="PAAR_motif"/>
    <property type="match status" value="1"/>
</dbReference>
<gene>
    <name evidence="1" type="ORF">EKG83_15355</name>
</gene>
<dbReference type="RefSeq" id="WP_033433182.1">
    <property type="nucleotide sequence ID" value="NZ_CP034550.1"/>
</dbReference>
<dbReference type="CDD" id="cd14740">
    <property type="entry name" value="PAAR_4"/>
    <property type="match status" value="1"/>
</dbReference>
<dbReference type="InterPro" id="IPR008727">
    <property type="entry name" value="PAAR_motif"/>
</dbReference>
<dbReference type="Proteomes" id="UP000325787">
    <property type="component" value="Chromosome"/>
</dbReference>